<evidence type="ECO:0000313" key="2">
    <source>
        <dbReference type="Proteomes" id="UP000295468"/>
    </source>
</evidence>
<reference evidence="1 2" key="1">
    <citation type="submission" date="2019-03" db="EMBL/GenBank/DDBJ databases">
        <title>Genomic Encyclopedia of Archaeal and Bacterial Type Strains, Phase II (KMG-II): from individual species to whole genera.</title>
        <authorList>
            <person name="Goeker M."/>
        </authorList>
    </citation>
    <scope>NUCLEOTIDE SEQUENCE [LARGE SCALE GENOMIC DNA]</scope>
    <source>
        <strain evidence="1 2">DSM 18435</strain>
    </source>
</reference>
<dbReference type="EMBL" id="SNYI01000001">
    <property type="protein sequence ID" value="TDQ33028.1"/>
    <property type="molecule type" value="Genomic_DNA"/>
</dbReference>
<proteinExistence type="predicted"/>
<name>A0A4R6TVS1_9FLAO</name>
<dbReference type="OrthoDB" id="1118033at2"/>
<organism evidence="1 2">
    <name type="scientific">Zeaxanthinibacter enoshimensis</name>
    <dbReference type="NCBI Taxonomy" id="392009"/>
    <lineage>
        <taxon>Bacteria</taxon>
        <taxon>Pseudomonadati</taxon>
        <taxon>Bacteroidota</taxon>
        <taxon>Flavobacteriia</taxon>
        <taxon>Flavobacteriales</taxon>
        <taxon>Flavobacteriaceae</taxon>
        <taxon>Zeaxanthinibacter</taxon>
    </lineage>
</organism>
<protein>
    <submittedName>
        <fullName evidence="1">Uncharacterized protein</fullName>
    </submittedName>
</protein>
<keyword evidence="2" id="KW-1185">Reference proteome</keyword>
<comment type="caution">
    <text evidence="1">The sequence shown here is derived from an EMBL/GenBank/DDBJ whole genome shotgun (WGS) entry which is preliminary data.</text>
</comment>
<dbReference type="Proteomes" id="UP000295468">
    <property type="component" value="Unassembled WGS sequence"/>
</dbReference>
<dbReference type="RefSeq" id="WP_133643044.1">
    <property type="nucleotide sequence ID" value="NZ_SNYI01000001.1"/>
</dbReference>
<evidence type="ECO:0000313" key="1">
    <source>
        <dbReference type="EMBL" id="TDQ33028.1"/>
    </source>
</evidence>
<dbReference type="AlphaFoldDB" id="A0A4R6TVS1"/>
<accession>A0A4R6TVS1</accession>
<sequence>MKFTIKLEKIRSVERIENFWQPEDYKNLLLAMDYDDADSIPETELKEMLFMALSDLEAEEAAAVVLRYKLGQRLKEGQISNLSHEMLVNPMAEEYPDIAYHYPLFNINQLLYDAFNGKFPRSKASVIDLSLKLNGNLKVNKEVILRTLGDLLSSKSVLKRLFQEQLDADGELKDAENIIWQMETTGQDSYRIITSDYWIGREDIEREEFTGNLDDDEIDHLK</sequence>
<gene>
    <name evidence="1" type="ORF">CLV82_0866</name>
</gene>